<evidence type="ECO:0000313" key="2">
    <source>
        <dbReference type="EMBL" id="KAK1399629.1"/>
    </source>
</evidence>
<reference evidence="2" key="1">
    <citation type="submission" date="2023-02" db="EMBL/GenBank/DDBJ databases">
        <title>Genome of toxic invasive species Heracleum sosnowskyi carries increased number of genes despite the absence of recent whole-genome duplications.</title>
        <authorList>
            <person name="Schelkunov M."/>
            <person name="Shtratnikova V."/>
            <person name="Makarenko M."/>
            <person name="Klepikova A."/>
            <person name="Omelchenko D."/>
            <person name="Novikova G."/>
            <person name="Obukhova E."/>
            <person name="Bogdanov V."/>
            <person name="Penin A."/>
            <person name="Logacheva M."/>
        </authorList>
    </citation>
    <scope>NUCLEOTIDE SEQUENCE</scope>
    <source>
        <strain evidence="2">Hsosn_3</strain>
        <tissue evidence="2">Leaf</tissue>
    </source>
</reference>
<proteinExistence type="predicted"/>
<keyword evidence="3" id="KW-1185">Reference proteome</keyword>
<name>A0AAD8JA24_9APIA</name>
<feature type="region of interest" description="Disordered" evidence="1">
    <location>
        <begin position="1"/>
        <end position="72"/>
    </location>
</feature>
<dbReference type="PANTHER" id="PTHR33625:SF3">
    <property type="entry name" value="OS04G0550700 PROTEIN"/>
    <property type="match status" value="1"/>
</dbReference>
<sequence length="341" mass="37130">MLRRSFGSGDGAGNKGGGMLRSVQSVVRVGGGGATQETLSRPTSPPGNTTPPRPTSNLYKPNSLNTLSVSNSTTAPPFCNPFHSPTSTWASASDSSEFGEWEYVDSIDENDKGLYCDENLVFGPVPSVDEVQHAVSSIQQFQHVIKDNPANDLERNLASQVNSPTGFLHRVPSYGSEVDWMEPSLSLCNASLLKPFGSDRLYDAFHLLQTEPHVQKMVISLSSDKAVWDAVLNNEVVRELKQSLAEAKSNVSLSSLSSEGDESDDSETSVDILSWIFVNMKTKILDLVDKITNMMDGLFLHPRSANKTEQVVDSFDEKLKTSFLLSVVVFLIVVVGRASRA</sequence>
<comment type="caution">
    <text evidence="2">The sequence shown here is derived from an EMBL/GenBank/DDBJ whole genome shotgun (WGS) entry which is preliminary data.</text>
</comment>
<feature type="compositionally biased region" description="Low complexity" evidence="1">
    <location>
        <begin position="62"/>
        <end position="72"/>
    </location>
</feature>
<protein>
    <submittedName>
        <fullName evidence="2">Hybrid signal transduction histidine kinase</fullName>
    </submittedName>
</protein>
<dbReference type="AlphaFoldDB" id="A0AAD8JA24"/>
<keyword evidence="2" id="KW-0418">Kinase</keyword>
<gene>
    <name evidence="2" type="ORF">POM88_009492</name>
</gene>
<feature type="compositionally biased region" description="Pro residues" evidence="1">
    <location>
        <begin position="43"/>
        <end position="54"/>
    </location>
</feature>
<dbReference type="PANTHER" id="PTHR33625">
    <property type="entry name" value="OS08G0179900 PROTEIN"/>
    <property type="match status" value="1"/>
</dbReference>
<evidence type="ECO:0000256" key="1">
    <source>
        <dbReference type="SAM" id="MobiDB-lite"/>
    </source>
</evidence>
<dbReference type="EMBL" id="JAUIZM010000002">
    <property type="protein sequence ID" value="KAK1399629.1"/>
    <property type="molecule type" value="Genomic_DNA"/>
</dbReference>
<organism evidence="2 3">
    <name type="scientific">Heracleum sosnowskyi</name>
    <dbReference type="NCBI Taxonomy" id="360622"/>
    <lineage>
        <taxon>Eukaryota</taxon>
        <taxon>Viridiplantae</taxon>
        <taxon>Streptophyta</taxon>
        <taxon>Embryophyta</taxon>
        <taxon>Tracheophyta</taxon>
        <taxon>Spermatophyta</taxon>
        <taxon>Magnoliopsida</taxon>
        <taxon>eudicotyledons</taxon>
        <taxon>Gunneridae</taxon>
        <taxon>Pentapetalae</taxon>
        <taxon>asterids</taxon>
        <taxon>campanulids</taxon>
        <taxon>Apiales</taxon>
        <taxon>Apiaceae</taxon>
        <taxon>Apioideae</taxon>
        <taxon>apioid superclade</taxon>
        <taxon>Tordylieae</taxon>
        <taxon>Tordyliinae</taxon>
        <taxon>Heracleum</taxon>
    </lineage>
</organism>
<reference evidence="2" key="2">
    <citation type="submission" date="2023-05" db="EMBL/GenBank/DDBJ databases">
        <authorList>
            <person name="Schelkunov M.I."/>
        </authorList>
    </citation>
    <scope>NUCLEOTIDE SEQUENCE</scope>
    <source>
        <strain evidence="2">Hsosn_3</strain>
        <tissue evidence="2">Leaf</tissue>
    </source>
</reference>
<evidence type="ECO:0000313" key="3">
    <source>
        <dbReference type="Proteomes" id="UP001237642"/>
    </source>
</evidence>
<dbReference type="Proteomes" id="UP001237642">
    <property type="component" value="Unassembled WGS sequence"/>
</dbReference>
<accession>A0AAD8JA24</accession>
<keyword evidence="2" id="KW-0808">Transferase</keyword>
<dbReference type="GO" id="GO:0016301">
    <property type="term" value="F:kinase activity"/>
    <property type="evidence" value="ECO:0007669"/>
    <property type="project" value="UniProtKB-KW"/>
</dbReference>
<feature type="compositionally biased region" description="Gly residues" evidence="1">
    <location>
        <begin position="8"/>
        <end position="19"/>
    </location>
</feature>